<gene>
    <name evidence="2" type="ORF">ACOF00016_LOCUS17111</name>
</gene>
<feature type="compositionally biased region" description="Low complexity" evidence="1">
    <location>
        <begin position="1"/>
        <end position="10"/>
    </location>
</feature>
<feature type="compositionally biased region" description="Basic and acidic residues" evidence="1">
    <location>
        <begin position="711"/>
        <end position="728"/>
    </location>
</feature>
<feature type="region of interest" description="Disordered" evidence="1">
    <location>
        <begin position="957"/>
        <end position="977"/>
    </location>
</feature>
<feature type="region of interest" description="Disordered" evidence="1">
    <location>
        <begin position="1"/>
        <end position="45"/>
    </location>
</feature>
<feature type="compositionally biased region" description="Polar residues" evidence="1">
    <location>
        <begin position="957"/>
        <end position="967"/>
    </location>
</feature>
<feature type="compositionally biased region" description="Polar residues" evidence="1">
    <location>
        <begin position="767"/>
        <end position="780"/>
    </location>
</feature>
<feature type="compositionally biased region" description="Acidic residues" evidence="1">
    <location>
        <begin position="564"/>
        <end position="586"/>
    </location>
</feature>
<proteinExistence type="predicted"/>
<feature type="compositionally biased region" description="Polar residues" evidence="1">
    <location>
        <begin position="606"/>
        <end position="624"/>
    </location>
</feature>
<organism evidence="2">
    <name type="scientific">Amphora coffeiformis</name>
    <dbReference type="NCBI Taxonomy" id="265554"/>
    <lineage>
        <taxon>Eukaryota</taxon>
        <taxon>Sar</taxon>
        <taxon>Stramenopiles</taxon>
        <taxon>Ochrophyta</taxon>
        <taxon>Bacillariophyta</taxon>
        <taxon>Bacillariophyceae</taxon>
        <taxon>Bacillariophycidae</taxon>
        <taxon>Thalassiophysales</taxon>
        <taxon>Catenulaceae</taxon>
        <taxon>Amphora</taxon>
    </lineage>
</organism>
<feature type="compositionally biased region" description="Polar residues" evidence="1">
    <location>
        <begin position="659"/>
        <end position="668"/>
    </location>
</feature>
<evidence type="ECO:0000313" key="2">
    <source>
        <dbReference type="EMBL" id="CAE0420327.1"/>
    </source>
</evidence>
<reference evidence="2" key="1">
    <citation type="submission" date="2021-01" db="EMBL/GenBank/DDBJ databases">
        <authorList>
            <person name="Corre E."/>
            <person name="Pelletier E."/>
            <person name="Niang G."/>
            <person name="Scheremetjew M."/>
            <person name="Finn R."/>
            <person name="Kale V."/>
            <person name="Holt S."/>
            <person name="Cochrane G."/>
            <person name="Meng A."/>
            <person name="Brown T."/>
            <person name="Cohen L."/>
        </authorList>
    </citation>
    <scope>NUCLEOTIDE SEQUENCE</scope>
    <source>
        <strain evidence="2">CCMP127</strain>
    </source>
</reference>
<feature type="compositionally biased region" description="Polar residues" evidence="1">
    <location>
        <begin position="891"/>
        <end position="900"/>
    </location>
</feature>
<name>A0A7S3LG14_9STRA</name>
<feature type="compositionally biased region" description="Basic and acidic residues" evidence="1">
    <location>
        <begin position="644"/>
        <end position="656"/>
    </location>
</feature>
<accession>A0A7S3LG14</accession>
<feature type="compositionally biased region" description="Polar residues" evidence="1">
    <location>
        <begin position="803"/>
        <end position="818"/>
    </location>
</feature>
<feature type="region of interest" description="Disordered" evidence="1">
    <location>
        <begin position="466"/>
        <end position="903"/>
    </location>
</feature>
<feature type="compositionally biased region" description="Basic and acidic residues" evidence="1">
    <location>
        <begin position="832"/>
        <end position="842"/>
    </location>
</feature>
<feature type="compositionally biased region" description="Acidic residues" evidence="1">
    <location>
        <begin position="92"/>
        <end position="106"/>
    </location>
</feature>
<feature type="compositionally biased region" description="Basic and acidic residues" evidence="1">
    <location>
        <begin position="739"/>
        <end position="748"/>
    </location>
</feature>
<dbReference type="AlphaFoldDB" id="A0A7S3LG14"/>
<feature type="region of interest" description="Disordered" evidence="1">
    <location>
        <begin position="71"/>
        <end position="165"/>
    </location>
</feature>
<dbReference type="EMBL" id="HBIM01023120">
    <property type="protein sequence ID" value="CAE0420327.1"/>
    <property type="molecule type" value="Transcribed_RNA"/>
</dbReference>
<feature type="compositionally biased region" description="Low complexity" evidence="1">
    <location>
        <begin position="872"/>
        <end position="890"/>
    </location>
</feature>
<evidence type="ECO:0000256" key="1">
    <source>
        <dbReference type="SAM" id="MobiDB-lite"/>
    </source>
</evidence>
<protein>
    <submittedName>
        <fullName evidence="2">Uncharacterized protein</fullName>
    </submittedName>
</protein>
<feature type="compositionally biased region" description="Basic and acidic residues" evidence="1">
    <location>
        <begin position="857"/>
        <end position="870"/>
    </location>
</feature>
<sequence length="977" mass="108529">MGNTASSPPKKSSKRSSKSRDRKRESEEAENVATRAQKVVGESVQNLSENLQSSIKKLEEEDHPAAQFLDSVCGGYLDPRGAGSRTESFYSDYDDETISEVDDETTATDYRDRRSRRSRRRDEPSVGESASYGESDLDSEDVRRKKAPSNMTSESYESEESSRKHGVVNQVAEISANSTAIQPLASSFAKRCYFTKAGIGKTTQHYEGLTLTGNVVLMLAAAMKLKGCPTICDEDLRRVEQTYPNQFSRLPDELLLSSGWRRISKYCHFSNKPIPDGVPFFHSKQRLHPSGGFYFLLAAAVGMVRPIDVEPLTRDTLVLLETDYPTTCDSAPRILIQDPNQWTLVDKFCFFSGGPINTEEDVYYQADFDGNPIFMLAFLSPSLSPEELYKLDQDTDEPGLKTCAAVEEVESVYDLTERDFDDLRLYHLGPCRALPPFVLEPASWMKVLPPHFLAARQTAMMRAQEFERQSGMSPQMGAPHSHQFAPHSHMATSRAHFGAPPPHQMAHVPHQQPPGSHYGAGSMPAFHEHPHMPAPPLQSLPAYSYPPTGQASPPMVPPNGPENGSEDVPEDEEEPDDAMDLPEDEPPSLSKRPSSEPAKTFLSGEPTGTYSSDLQSGSNLVYSDTDNHGESYEETDYSSAPTKSESRDSYGRDVREGNYYSTSQSESVLSPGGPYEDQHHPAYQFGKTVDPEQHHVPPVPPHHGYSQSGESHQEGHSTYDSWEQHAELNEGPGYQDEQYALHRAEEAQHFLLPGGRQGVQFGYPGENSESYQRQQQQDPSFESYPEEADENTRDRSDLPPVSPRSQQGSEQFSHTSNAMRGAQELLKRNRQKRLEMASRRNDGVGVRPPNNTLEVVTRPKDLVQEKEKDVVSPQSETTWESSSEVSGTSSAWTDGSTNAERSSRRALILQMAKARMKKNTTPKPADTKPVNAAIVEDEEEKKLDSAGEDDVAISVGMTRTNSLNESGTDIDISQDLD</sequence>